<evidence type="ECO:0000259" key="5">
    <source>
        <dbReference type="Pfam" id="PF04666"/>
    </source>
</evidence>
<feature type="domain" description="MGAT4 A/B/C C-terminal" evidence="6">
    <location>
        <begin position="410"/>
        <end position="541"/>
    </location>
</feature>
<evidence type="ECO:0000256" key="1">
    <source>
        <dbReference type="ARBA" id="ARBA00004922"/>
    </source>
</evidence>
<feature type="domain" description="MGAT4 conserved region" evidence="5">
    <location>
        <begin position="120"/>
        <end position="396"/>
    </location>
</feature>
<keyword evidence="4" id="KW-0472">Membrane</keyword>
<dbReference type="OrthoDB" id="2016523at2759"/>
<comment type="pathway">
    <text evidence="1">Protein modification; protein glycosylation.</text>
</comment>
<sequence length="551" mass="63316">MTVIMSLRKRNCLIVFAIVVSVPFCLFVFLSVPDVTSEQILAQRLAELQVRIQYLDSMYRSRQEDLQQMSQHLDQAYLSDNSSTLLPYQAELRSEVRQLLKNMTGLHAASGVNPPVTLRLPSAYHFLPHLLDDPNSLRLGYWLSRNRNGVSVVLGVPTVRREKQSYLIDTLQNLVEGLSVEEAEDSLIVVFVGETDLEYVLQIAKDIEMKFPIQVDSGLIEVISPSPGYYPNMNKLYITLGDSLERVQWRSKQNLDFAFLMSYCQPKGTFYVQLEDDILAKPSYVNLMKKFAIDKIAKKEPWLVLDFCQLGFIGKMFKSAELPWLIQFFQMFYNDKPVDWLLDYLISTKICNWEKNDNCKMEKAKVWIHYKPSLFQHIGTHSSLKGKVQKLKDKQFGKIALFFPHVNPKAEVISDIKHYKQYTLRRAYLGETFFWGLLPQPGDQLTFKFKTSINIRRFYFRSGNAEHPSDKFYNTTVEVLPEAGIGQSNNSPNMTSDGYIIVGRFDTTGIATGVPDENIGKVKVLRLNVHSESDNWAILSEIHIQDEVTAR</sequence>
<dbReference type="EMBL" id="OU896714">
    <property type="protein sequence ID" value="CAG9824750.1"/>
    <property type="molecule type" value="Genomic_DNA"/>
</dbReference>
<name>A0A9N9X5D0_PHACE</name>
<reference evidence="7" key="1">
    <citation type="submission" date="2022-01" db="EMBL/GenBank/DDBJ databases">
        <authorList>
            <person name="King R."/>
        </authorList>
    </citation>
    <scope>NUCLEOTIDE SEQUENCE</scope>
</reference>
<protein>
    <recommendedName>
        <fullName evidence="9">Alpha-1,3-mannosyl-glycoprotein 4-beta-N-acetylglucosaminyltransferase B</fullName>
    </recommendedName>
</protein>
<dbReference type="InterPro" id="IPR006759">
    <property type="entry name" value="Glyco_transf_54"/>
</dbReference>
<dbReference type="AlphaFoldDB" id="A0A9N9X5D0"/>
<keyword evidence="4" id="KW-1133">Transmembrane helix</keyword>
<proteinExistence type="predicted"/>
<reference evidence="7" key="2">
    <citation type="submission" date="2022-10" db="EMBL/GenBank/DDBJ databases">
        <authorList>
            <consortium name="ENA_rothamsted_submissions"/>
            <consortium name="culmorum"/>
            <person name="King R."/>
        </authorList>
    </citation>
    <scope>NUCLEOTIDE SEQUENCE</scope>
</reference>
<evidence type="ECO:0000256" key="3">
    <source>
        <dbReference type="ARBA" id="ARBA00022679"/>
    </source>
</evidence>
<dbReference type="GO" id="GO:0006487">
    <property type="term" value="P:protein N-linked glycosylation"/>
    <property type="evidence" value="ECO:0007669"/>
    <property type="project" value="TreeGrafter"/>
</dbReference>
<organism evidence="7 8">
    <name type="scientific">Phaedon cochleariae</name>
    <name type="common">Mustard beetle</name>
    <dbReference type="NCBI Taxonomy" id="80249"/>
    <lineage>
        <taxon>Eukaryota</taxon>
        <taxon>Metazoa</taxon>
        <taxon>Ecdysozoa</taxon>
        <taxon>Arthropoda</taxon>
        <taxon>Hexapoda</taxon>
        <taxon>Insecta</taxon>
        <taxon>Pterygota</taxon>
        <taxon>Neoptera</taxon>
        <taxon>Endopterygota</taxon>
        <taxon>Coleoptera</taxon>
        <taxon>Polyphaga</taxon>
        <taxon>Cucujiformia</taxon>
        <taxon>Chrysomeloidea</taxon>
        <taxon>Chrysomelidae</taxon>
        <taxon>Chrysomelinae</taxon>
        <taxon>Chrysomelini</taxon>
        <taxon>Phaedon</taxon>
    </lineage>
</organism>
<dbReference type="Pfam" id="PF23524">
    <property type="entry name" value="MGAT4A_C"/>
    <property type="match status" value="1"/>
</dbReference>
<evidence type="ECO:0000259" key="6">
    <source>
        <dbReference type="Pfam" id="PF23524"/>
    </source>
</evidence>
<dbReference type="Pfam" id="PF04666">
    <property type="entry name" value="MGAT4_cons"/>
    <property type="match status" value="1"/>
</dbReference>
<dbReference type="GO" id="GO:0008375">
    <property type="term" value="F:acetylglucosaminyltransferase activity"/>
    <property type="evidence" value="ECO:0007669"/>
    <property type="project" value="TreeGrafter"/>
</dbReference>
<dbReference type="Proteomes" id="UP001153737">
    <property type="component" value="Chromosome 8"/>
</dbReference>
<keyword evidence="8" id="KW-1185">Reference proteome</keyword>
<dbReference type="GO" id="GO:0005795">
    <property type="term" value="C:Golgi stack"/>
    <property type="evidence" value="ECO:0007669"/>
    <property type="project" value="TreeGrafter"/>
</dbReference>
<dbReference type="GO" id="GO:0005793">
    <property type="term" value="C:endoplasmic reticulum-Golgi intermediate compartment"/>
    <property type="evidence" value="ECO:0007669"/>
    <property type="project" value="TreeGrafter"/>
</dbReference>
<dbReference type="GO" id="GO:0005783">
    <property type="term" value="C:endoplasmic reticulum"/>
    <property type="evidence" value="ECO:0007669"/>
    <property type="project" value="TreeGrafter"/>
</dbReference>
<evidence type="ECO:0000313" key="8">
    <source>
        <dbReference type="Proteomes" id="UP001153737"/>
    </source>
</evidence>
<evidence type="ECO:0000313" key="7">
    <source>
        <dbReference type="EMBL" id="CAG9824750.1"/>
    </source>
</evidence>
<dbReference type="InterPro" id="IPR057279">
    <property type="entry name" value="MGAT4"/>
</dbReference>
<accession>A0A9N9X5D0</accession>
<keyword evidence="3" id="KW-0808">Transferase</keyword>
<dbReference type="InterPro" id="IPR056576">
    <property type="entry name" value="MGAT4_A/B/C_C"/>
</dbReference>
<keyword evidence="2" id="KW-0328">Glycosyltransferase</keyword>
<evidence type="ECO:0000256" key="2">
    <source>
        <dbReference type="ARBA" id="ARBA00022676"/>
    </source>
</evidence>
<keyword evidence="4" id="KW-0812">Transmembrane</keyword>
<dbReference type="PANTHER" id="PTHR12062:SF9">
    <property type="entry name" value="ALPHA-1,3-MANNOSYL-GLYCOPROTEIN 4-BETA-N-ACETYLGLUCOSAMINYLTRANSFERASE A, ISOFORM A"/>
    <property type="match status" value="1"/>
</dbReference>
<gene>
    <name evidence="7" type="ORF">PHAECO_LOCUS11498</name>
</gene>
<dbReference type="PANTHER" id="PTHR12062">
    <property type="entry name" value="N-ACETYLGLUCOSAMINYLTRANSFERASE VI"/>
    <property type="match status" value="1"/>
</dbReference>
<evidence type="ECO:0000256" key="4">
    <source>
        <dbReference type="SAM" id="Phobius"/>
    </source>
</evidence>
<evidence type="ECO:0008006" key="9">
    <source>
        <dbReference type="Google" id="ProtNLM"/>
    </source>
</evidence>
<feature type="transmembrane region" description="Helical" evidence="4">
    <location>
        <begin position="12"/>
        <end position="32"/>
    </location>
</feature>